<keyword evidence="9" id="KW-0255">Endonuclease</keyword>
<dbReference type="InterPro" id="IPR057328">
    <property type="entry name" value="RNaseT2L_C"/>
</dbReference>
<evidence type="ECO:0000256" key="15">
    <source>
        <dbReference type="ARBA" id="ARBA00071169"/>
    </source>
</evidence>
<feature type="chain" id="PRO_5043517848" description="Ribonuclease T2-like" evidence="18">
    <location>
        <begin position="20"/>
        <end position="403"/>
    </location>
</feature>
<evidence type="ECO:0000256" key="17">
    <source>
        <dbReference type="RuleBase" id="RU004328"/>
    </source>
</evidence>
<comment type="caution">
    <text evidence="20">The sequence shown here is derived from an EMBL/GenBank/DDBJ whole genome shotgun (WGS) entry which is preliminary data.</text>
</comment>
<dbReference type="Gene3D" id="3.90.730.10">
    <property type="entry name" value="Ribonuclease T2-like"/>
    <property type="match status" value="1"/>
</dbReference>
<evidence type="ECO:0000256" key="13">
    <source>
        <dbReference type="ARBA" id="ARBA00023239"/>
    </source>
</evidence>
<evidence type="ECO:0000256" key="10">
    <source>
        <dbReference type="ARBA" id="ARBA00022801"/>
    </source>
</evidence>
<keyword evidence="6" id="KW-0926">Vacuole</keyword>
<keyword evidence="12" id="KW-0325">Glycoprotein</keyword>
<dbReference type="Pfam" id="PF00445">
    <property type="entry name" value="Ribonuclease_T2"/>
    <property type="match status" value="1"/>
</dbReference>
<dbReference type="AlphaFoldDB" id="A0AAV5QNT8"/>
<dbReference type="Pfam" id="PF25488">
    <property type="entry name" value="RNaseT2L_C"/>
    <property type="match status" value="1"/>
</dbReference>
<reference evidence="20 21" key="1">
    <citation type="journal article" date="2023" name="Elife">
        <title>Identification of key yeast species and microbe-microbe interactions impacting larval growth of Drosophila in the wild.</title>
        <authorList>
            <person name="Mure A."/>
            <person name="Sugiura Y."/>
            <person name="Maeda R."/>
            <person name="Honda K."/>
            <person name="Sakurai N."/>
            <person name="Takahashi Y."/>
            <person name="Watada M."/>
            <person name="Katoh T."/>
            <person name="Gotoh A."/>
            <person name="Gotoh Y."/>
            <person name="Taniguchi I."/>
            <person name="Nakamura K."/>
            <person name="Hayashi T."/>
            <person name="Katayama T."/>
            <person name="Uemura T."/>
            <person name="Hattori Y."/>
        </authorList>
    </citation>
    <scope>NUCLEOTIDE SEQUENCE [LARGE SCALE GENOMIC DNA]</scope>
    <source>
        <strain evidence="20 21">SC-9</strain>
    </source>
</reference>
<dbReference type="RefSeq" id="XP_064853253.1">
    <property type="nucleotide sequence ID" value="XM_064997181.1"/>
</dbReference>
<feature type="signal peptide" evidence="18">
    <location>
        <begin position="1"/>
        <end position="19"/>
    </location>
</feature>
<comment type="function">
    <text evidence="14">Rnase which modulates cell survival under stress conditions. Released from the vacuole to the cytoplasm during stress to promote tRNA and rRNA cleavage and to activate separately a downstream pathway that promotes cell death. Involved in cell size, vacuolar morphology and growth at high temperatures and high salt concentration.</text>
</comment>
<keyword evidence="8 18" id="KW-0732">Signal</keyword>
<dbReference type="PROSITE" id="PS00530">
    <property type="entry name" value="RNASE_T2_1"/>
    <property type="match status" value="1"/>
</dbReference>
<evidence type="ECO:0000256" key="14">
    <source>
        <dbReference type="ARBA" id="ARBA00025494"/>
    </source>
</evidence>
<dbReference type="Proteomes" id="UP001360560">
    <property type="component" value="Unassembled WGS sequence"/>
</dbReference>
<keyword evidence="21" id="KW-1185">Reference proteome</keyword>
<evidence type="ECO:0000259" key="19">
    <source>
        <dbReference type="Pfam" id="PF25488"/>
    </source>
</evidence>
<dbReference type="InterPro" id="IPR036430">
    <property type="entry name" value="RNase_T2-like_sf"/>
</dbReference>
<dbReference type="SUPFAM" id="SSF55895">
    <property type="entry name" value="Ribonuclease Rh-like"/>
    <property type="match status" value="1"/>
</dbReference>
<dbReference type="PANTHER" id="PTHR11240:SF22">
    <property type="entry name" value="RIBONUCLEASE T2"/>
    <property type="match status" value="1"/>
</dbReference>
<dbReference type="GeneID" id="90074232"/>
<evidence type="ECO:0000256" key="9">
    <source>
        <dbReference type="ARBA" id="ARBA00022759"/>
    </source>
</evidence>
<protein>
    <recommendedName>
        <fullName evidence="15">Ribonuclease T2-like</fullName>
        <ecNumber evidence="4">4.6.1.19</ecNumber>
    </recommendedName>
</protein>
<dbReference type="GO" id="GO:0033897">
    <property type="term" value="F:ribonuclease T2 activity"/>
    <property type="evidence" value="ECO:0007669"/>
    <property type="project" value="UniProtKB-EC"/>
</dbReference>
<dbReference type="GO" id="GO:0005576">
    <property type="term" value="C:extracellular region"/>
    <property type="evidence" value="ECO:0007669"/>
    <property type="project" value="TreeGrafter"/>
</dbReference>
<evidence type="ECO:0000256" key="7">
    <source>
        <dbReference type="ARBA" id="ARBA00022722"/>
    </source>
</evidence>
<evidence type="ECO:0000256" key="8">
    <source>
        <dbReference type="ARBA" id="ARBA00022729"/>
    </source>
</evidence>
<organism evidence="20 21">
    <name type="scientific">Saccharomycopsis crataegensis</name>
    <dbReference type="NCBI Taxonomy" id="43959"/>
    <lineage>
        <taxon>Eukaryota</taxon>
        <taxon>Fungi</taxon>
        <taxon>Dikarya</taxon>
        <taxon>Ascomycota</taxon>
        <taxon>Saccharomycotina</taxon>
        <taxon>Saccharomycetes</taxon>
        <taxon>Saccharomycopsidaceae</taxon>
        <taxon>Saccharomycopsis</taxon>
    </lineage>
</organism>
<dbReference type="GO" id="GO:0016787">
    <property type="term" value="F:hydrolase activity"/>
    <property type="evidence" value="ECO:0007669"/>
    <property type="project" value="UniProtKB-KW"/>
</dbReference>
<evidence type="ECO:0000256" key="5">
    <source>
        <dbReference type="ARBA" id="ARBA00022490"/>
    </source>
</evidence>
<dbReference type="EMBL" id="BTFZ01000011">
    <property type="protein sequence ID" value="GMM36257.1"/>
    <property type="molecule type" value="Genomic_DNA"/>
</dbReference>
<dbReference type="EC" id="4.6.1.19" evidence="4"/>
<feature type="active site" evidence="16">
    <location>
        <position position="88"/>
    </location>
</feature>
<dbReference type="InterPro" id="IPR033130">
    <property type="entry name" value="RNase_T2_His_AS_2"/>
</dbReference>
<evidence type="ECO:0000313" key="21">
    <source>
        <dbReference type="Proteomes" id="UP001360560"/>
    </source>
</evidence>
<comment type="similarity">
    <text evidence="3 17">Belongs to the RNase T2 family.</text>
</comment>
<evidence type="ECO:0000256" key="3">
    <source>
        <dbReference type="ARBA" id="ARBA00007469"/>
    </source>
</evidence>
<keyword evidence="7" id="KW-0540">Nuclease</keyword>
<keyword evidence="5" id="KW-0963">Cytoplasm</keyword>
<evidence type="ECO:0000256" key="2">
    <source>
        <dbReference type="ARBA" id="ARBA00004496"/>
    </source>
</evidence>
<evidence type="ECO:0000256" key="1">
    <source>
        <dbReference type="ARBA" id="ARBA00004410"/>
    </source>
</evidence>
<dbReference type="CDD" id="cd01061">
    <property type="entry name" value="RNase_T2_euk"/>
    <property type="match status" value="1"/>
</dbReference>
<comment type="subcellular location">
    <subcellularLocation>
        <location evidence="2">Cytoplasm</location>
    </subcellularLocation>
    <subcellularLocation>
        <location evidence="1">Vacuole lumen</location>
    </subcellularLocation>
</comment>
<sequence>MRLSQSIFLSLGLPLSSFALQNDLQKPLTFTNPFDNINAPHCPAKTPLSCQRKSEPVDSCCYDDVLFLSTQFWNYYPAIGANDTFTLHGLWPDNCDGSYEQFCDSSMNINNVTEILEQFGEHELLEKMKEVWLNINHNDESLWLHEFNKHATCIDSIKTPCYGGLGTNYQPHQNVVDFFKVTVNLWEKLPTFQWLAEAGIHPSVDVTYTKKQIEEALAEKFGATPFIKCNRFNGIQEIWYFNTKKGSLLEQNFIPLPSLMDGKCPDEGIKFYPKGSLGKEPPRKGGPTRGYVKLDGQDGCLIRSGKWIIGGSCATYYLEDAPFGGHQLKSRNGYCSISKTDGSLICAKNIKPMQFQLDKSTGFLGLNGKESWSTDKAPRKYHYVPVYLGDQKDVKFKLRFDKI</sequence>
<dbReference type="GO" id="GO:0006401">
    <property type="term" value="P:RNA catabolic process"/>
    <property type="evidence" value="ECO:0007669"/>
    <property type="project" value="TreeGrafter"/>
</dbReference>
<feature type="active site" evidence="16">
    <location>
        <position position="150"/>
    </location>
</feature>
<evidence type="ECO:0000256" key="16">
    <source>
        <dbReference type="PIRSR" id="PIRSR633697-1"/>
    </source>
</evidence>
<evidence type="ECO:0000256" key="18">
    <source>
        <dbReference type="SAM" id="SignalP"/>
    </source>
</evidence>
<keyword evidence="11" id="KW-1015">Disulfide bond</keyword>
<evidence type="ECO:0000256" key="4">
    <source>
        <dbReference type="ARBA" id="ARBA00012571"/>
    </source>
</evidence>
<keyword evidence="10" id="KW-0378">Hydrolase</keyword>
<evidence type="ECO:0000256" key="6">
    <source>
        <dbReference type="ARBA" id="ARBA00022554"/>
    </source>
</evidence>
<gene>
    <name evidence="20" type="ORF">DASC09_035820</name>
</gene>
<evidence type="ECO:0000256" key="11">
    <source>
        <dbReference type="ARBA" id="ARBA00023157"/>
    </source>
</evidence>
<dbReference type="PROSITE" id="PS00531">
    <property type="entry name" value="RNASE_T2_2"/>
    <property type="match status" value="1"/>
</dbReference>
<name>A0AAV5QNT8_9ASCO</name>
<dbReference type="InterPro" id="IPR001568">
    <property type="entry name" value="RNase_T2-like"/>
</dbReference>
<evidence type="ECO:0000313" key="20">
    <source>
        <dbReference type="EMBL" id="GMM36257.1"/>
    </source>
</evidence>
<dbReference type="GO" id="GO:0005775">
    <property type="term" value="C:vacuolar lumen"/>
    <property type="evidence" value="ECO:0007669"/>
    <property type="project" value="UniProtKB-SubCell"/>
</dbReference>
<dbReference type="InterPro" id="IPR018188">
    <property type="entry name" value="RNase_T2_His_AS_1"/>
</dbReference>
<accession>A0AAV5QNT8</accession>
<proteinExistence type="inferred from homology"/>
<keyword evidence="13" id="KW-0456">Lyase</keyword>
<evidence type="ECO:0000256" key="12">
    <source>
        <dbReference type="ARBA" id="ARBA00023180"/>
    </source>
</evidence>
<feature type="domain" description="RNase T2-like C-terminal" evidence="19">
    <location>
        <begin position="294"/>
        <end position="399"/>
    </location>
</feature>
<dbReference type="PANTHER" id="PTHR11240">
    <property type="entry name" value="RIBONUCLEASE T2"/>
    <property type="match status" value="1"/>
</dbReference>
<dbReference type="InterPro" id="IPR033697">
    <property type="entry name" value="Ribonuclease_T2_eukaryotic"/>
</dbReference>
<feature type="active site" evidence="16">
    <location>
        <position position="146"/>
    </location>
</feature>
<dbReference type="GO" id="GO:0003723">
    <property type="term" value="F:RNA binding"/>
    <property type="evidence" value="ECO:0007669"/>
    <property type="project" value="InterPro"/>
</dbReference>